<dbReference type="PANTHER" id="PTHR32332">
    <property type="entry name" value="2-NITROPROPANE DIOXYGENASE"/>
    <property type="match status" value="1"/>
</dbReference>
<keyword evidence="6" id="KW-0223">Dioxygenase</keyword>
<accession>A0A1I2JKV4</accession>
<comment type="function">
    <text evidence="1">Nitronate monooxygenase that uses molecular oxygen to catalyze the oxidative denitrification of alkyl nitronates. Acts on propionate 3-nitronate (P3N), the presumed physiological substrate. Probably functions in the detoxification of P3N, a metabolic poison produced by plants and fungi as a defense mechanism.</text>
</comment>
<dbReference type="PANTHER" id="PTHR32332:SF18">
    <property type="entry name" value="2-NITROPROPANE DIOXYGENASE"/>
    <property type="match status" value="1"/>
</dbReference>
<keyword evidence="5" id="KW-0560">Oxidoreductase</keyword>
<evidence type="ECO:0000256" key="4">
    <source>
        <dbReference type="ARBA" id="ARBA00022643"/>
    </source>
</evidence>
<dbReference type="eggNOG" id="COG2070">
    <property type="taxonomic scope" value="Bacteria"/>
</dbReference>
<dbReference type="CDD" id="cd04730">
    <property type="entry name" value="NPD_like"/>
    <property type="match status" value="1"/>
</dbReference>
<evidence type="ECO:0000256" key="5">
    <source>
        <dbReference type="ARBA" id="ARBA00023002"/>
    </source>
</evidence>
<evidence type="ECO:0000256" key="3">
    <source>
        <dbReference type="ARBA" id="ARBA00022630"/>
    </source>
</evidence>
<dbReference type="EMBL" id="FOOE01000002">
    <property type="protein sequence ID" value="SFF54869.1"/>
    <property type="molecule type" value="Genomic_DNA"/>
</dbReference>
<dbReference type="SUPFAM" id="SSF51412">
    <property type="entry name" value="Inosine monophosphate dehydrogenase (IMPDH)"/>
    <property type="match status" value="1"/>
</dbReference>
<keyword evidence="3" id="KW-0285">Flavoprotein</keyword>
<dbReference type="RefSeq" id="WP_074844316.1">
    <property type="nucleotide sequence ID" value="NZ_FOOE01000002.1"/>
</dbReference>
<protein>
    <recommendedName>
        <fullName evidence="2">Probable nitronate monooxygenase</fullName>
    </recommendedName>
</protein>
<gene>
    <name evidence="6" type="ORF">SAMN04487885_102150</name>
</gene>
<dbReference type="AlphaFoldDB" id="A0A1I2JKV4"/>
<sequence length="359" mass="38553">MNIKPLKIGEFICKLPIIQGGMGIGVSMSNLASSVTNAGGIGVISAAQCGYKEKDFETNNLAANLRALKKEIIAAKNKCNNGILGVNIMVATNFYEEHVKTAIEAGIELIISGAGLPTALPKIVKGSNVKIAPIVSSLKAAKVILKLWNKHDNVTADMVIIEGPKAGGHLGFKEDSLEIENKNFYNTILDIISEVKLYSEKYSKHIPVIVAGGVFNGFDIAKYLKLGADGVQMATRFVATHECDASIEFKNAYINAQSKDVVIVKSPVGMPGRAILNDFVRKTQVGNIKVTKCYNCLAPCNPASTPYCISKALINAVSGNVEEGLIFCGENASMINKICSVEELMNDLKEEILMAEINQ</sequence>
<organism evidence="6 7">
    <name type="scientific">Clostridium cadaveris</name>
    <dbReference type="NCBI Taxonomy" id="1529"/>
    <lineage>
        <taxon>Bacteria</taxon>
        <taxon>Bacillati</taxon>
        <taxon>Bacillota</taxon>
        <taxon>Clostridia</taxon>
        <taxon>Eubacteriales</taxon>
        <taxon>Clostridiaceae</taxon>
        <taxon>Clostridium</taxon>
    </lineage>
</organism>
<name>A0A1I2JKV4_9CLOT</name>
<dbReference type="OrthoDB" id="9778912at2"/>
<evidence type="ECO:0000256" key="2">
    <source>
        <dbReference type="ARBA" id="ARBA00013457"/>
    </source>
</evidence>
<dbReference type="InterPro" id="IPR004136">
    <property type="entry name" value="NMO"/>
</dbReference>
<evidence type="ECO:0000256" key="1">
    <source>
        <dbReference type="ARBA" id="ARBA00003535"/>
    </source>
</evidence>
<proteinExistence type="predicted"/>
<reference evidence="6 7" key="1">
    <citation type="submission" date="2016-10" db="EMBL/GenBank/DDBJ databases">
        <authorList>
            <person name="de Groot N.N."/>
        </authorList>
    </citation>
    <scope>NUCLEOTIDE SEQUENCE [LARGE SCALE GENOMIC DNA]</scope>
    <source>
        <strain evidence="6 7">NLAE-zl-G419</strain>
    </source>
</reference>
<dbReference type="Proteomes" id="UP000182135">
    <property type="component" value="Unassembled WGS sequence"/>
</dbReference>
<dbReference type="STRING" id="1529.SAMN04487885_102150"/>
<dbReference type="GO" id="GO:0051213">
    <property type="term" value="F:dioxygenase activity"/>
    <property type="evidence" value="ECO:0007669"/>
    <property type="project" value="UniProtKB-KW"/>
</dbReference>
<dbReference type="Gene3D" id="3.20.20.70">
    <property type="entry name" value="Aldolase class I"/>
    <property type="match status" value="1"/>
</dbReference>
<keyword evidence="4" id="KW-0288">FMN</keyword>
<dbReference type="InterPro" id="IPR013785">
    <property type="entry name" value="Aldolase_TIM"/>
</dbReference>
<dbReference type="Pfam" id="PF03060">
    <property type="entry name" value="NMO"/>
    <property type="match status" value="1"/>
</dbReference>
<keyword evidence="7" id="KW-1185">Reference proteome</keyword>
<evidence type="ECO:0000313" key="6">
    <source>
        <dbReference type="EMBL" id="SFF54869.1"/>
    </source>
</evidence>
<dbReference type="GO" id="GO:0018580">
    <property type="term" value="F:nitronate monooxygenase activity"/>
    <property type="evidence" value="ECO:0007669"/>
    <property type="project" value="InterPro"/>
</dbReference>
<evidence type="ECO:0000313" key="7">
    <source>
        <dbReference type="Proteomes" id="UP000182135"/>
    </source>
</evidence>